<accession>W9HCU4</accession>
<name>W9HCU4_9PROT</name>
<dbReference type="PANTHER" id="PTHR40202:SF1">
    <property type="entry name" value="HD DOMAIN-CONTAINING PROTEIN"/>
    <property type="match status" value="1"/>
</dbReference>
<dbReference type="GO" id="GO:0016787">
    <property type="term" value="F:hydrolase activity"/>
    <property type="evidence" value="ECO:0007669"/>
    <property type="project" value="UniProtKB-KW"/>
</dbReference>
<dbReference type="SUPFAM" id="SSF109604">
    <property type="entry name" value="HD-domain/PDEase-like"/>
    <property type="match status" value="1"/>
</dbReference>
<sequence length="184" mass="19861">MTDTVSEILDLFRASGGQAYFGEAISQTEHALQTAAMAEQFGAPPHLVAAALLHDVGHLLHGLGETIADEDIDGRHEAIGARWLADRFPEDVCAPVRLHVAAKRYLCAVDPAYAAALSPASRRSLELQGGPLTEDQAARFILGRFGPDAVLVRRWDDKAKVVGAVTPGLDFFRPYLAACAMRRD</sequence>
<dbReference type="Pfam" id="PF01966">
    <property type="entry name" value="HD"/>
    <property type="match status" value="1"/>
</dbReference>
<dbReference type="InterPro" id="IPR017670">
    <property type="entry name" value="Phosphonate_degrad-assoc"/>
</dbReference>
<evidence type="ECO:0000259" key="1">
    <source>
        <dbReference type="Pfam" id="PF01966"/>
    </source>
</evidence>
<dbReference type="InterPro" id="IPR003607">
    <property type="entry name" value="HD/PDEase_dom"/>
</dbReference>
<dbReference type="Gene3D" id="1.10.3210.10">
    <property type="entry name" value="Hypothetical protein af1432"/>
    <property type="match status" value="1"/>
</dbReference>
<dbReference type="STRING" id="1385369.N825_01315"/>
<keyword evidence="2" id="KW-0378">Hydrolase</keyword>
<reference evidence="2 3" key="1">
    <citation type="submission" date="2013-08" db="EMBL/GenBank/DDBJ databases">
        <title>The genome sequence of Skermanella stibiiresistens.</title>
        <authorList>
            <person name="Zhu W."/>
            <person name="Wang G."/>
        </authorList>
    </citation>
    <scope>NUCLEOTIDE SEQUENCE [LARGE SCALE GENOMIC DNA]</scope>
    <source>
        <strain evidence="2 3">SB22</strain>
    </source>
</reference>
<gene>
    <name evidence="2" type="ORF">N825_01315</name>
</gene>
<dbReference type="PANTHER" id="PTHR40202">
    <property type="match status" value="1"/>
</dbReference>
<dbReference type="EMBL" id="AVFL01000001">
    <property type="protein sequence ID" value="EWY42556.1"/>
    <property type="molecule type" value="Genomic_DNA"/>
</dbReference>
<dbReference type="NCBIfam" id="TIGR03276">
    <property type="entry name" value="Phn-HD"/>
    <property type="match status" value="1"/>
</dbReference>
<dbReference type="InterPro" id="IPR052567">
    <property type="entry name" value="OP_Dioxygenase"/>
</dbReference>
<protein>
    <submittedName>
        <fullName evidence="2">Phosphohydrolase</fullName>
    </submittedName>
</protein>
<keyword evidence="3" id="KW-1185">Reference proteome</keyword>
<evidence type="ECO:0000313" key="2">
    <source>
        <dbReference type="EMBL" id="EWY42556.1"/>
    </source>
</evidence>
<dbReference type="InterPro" id="IPR006674">
    <property type="entry name" value="HD_domain"/>
</dbReference>
<dbReference type="Proteomes" id="UP000019486">
    <property type="component" value="Unassembled WGS sequence"/>
</dbReference>
<organism evidence="2 3">
    <name type="scientific">Skermanella stibiiresistens SB22</name>
    <dbReference type="NCBI Taxonomy" id="1385369"/>
    <lineage>
        <taxon>Bacteria</taxon>
        <taxon>Pseudomonadati</taxon>
        <taxon>Pseudomonadota</taxon>
        <taxon>Alphaproteobacteria</taxon>
        <taxon>Rhodospirillales</taxon>
        <taxon>Azospirillaceae</taxon>
        <taxon>Skermanella</taxon>
    </lineage>
</organism>
<dbReference type="PATRIC" id="fig|1385369.3.peg.255"/>
<feature type="domain" description="HD" evidence="1">
    <location>
        <begin position="29"/>
        <end position="100"/>
    </location>
</feature>
<proteinExistence type="predicted"/>
<dbReference type="OrthoDB" id="823268at2"/>
<comment type="caution">
    <text evidence="2">The sequence shown here is derived from an EMBL/GenBank/DDBJ whole genome shotgun (WGS) entry which is preliminary data.</text>
</comment>
<dbReference type="AlphaFoldDB" id="W9HCU4"/>
<evidence type="ECO:0000313" key="3">
    <source>
        <dbReference type="Proteomes" id="UP000019486"/>
    </source>
</evidence>
<dbReference type="CDD" id="cd00077">
    <property type="entry name" value="HDc"/>
    <property type="match status" value="1"/>
</dbReference>